<evidence type="ECO:0000313" key="3">
    <source>
        <dbReference type="EMBL" id="ABS67504.1"/>
    </source>
</evidence>
<gene>
    <name evidence="3" type="ordered locus">Xaut_2261</name>
</gene>
<evidence type="ECO:0000256" key="1">
    <source>
        <dbReference type="SAM" id="MobiDB-lite"/>
    </source>
</evidence>
<dbReference type="HOGENOM" id="CLU_685038_0_0_5"/>
<organism evidence="3 4">
    <name type="scientific">Xanthobacter autotrophicus (strain ATCC BAA-1158 / Py2)</name>
    <dbReference type="NCBI Taxonomy" id="78245"/>
    <lineage>
        <taxon>Bacteria</taxon>
        <taxon>Pseudomonadati</taxon>
        <taxon>Pseudomonadota</taxon>
        <taxon>Alphaproteobacteria</taxon>
        <taxon>Hyphomicrobiales</taxon>
        <taxon>Xanthobacteraceae</taxon>
        <taxon>Xanthobacter</taxon>
    </lineage>
</organism>
<accession>A7IHL1</accession>
<keyword evidence="4" id="KW-1185">Reference proteome</keyword>
<sequence>MKRSVTFHNGTLAVLALAALAPVPASAQRSVEFGYKDRIFEQNYVLPEPLDEQHAMLVAMLAMTRPGVKRDGQMGLPARHVVEAMGGACFDALYPDPFTFEKTPVQLELERIGNVKVPGDTGMGGSTSRTDRQLCLWQMALFDAAFADSLSTDTQLESLAQHIRQRYRTVWASAADVADPVVLEGARRATLLAIRIKRLQRLGVDTPTEAQITAKSPQVGFVDGLRWLAQDEPYATFDRELTGLEAARLQAAMGGTKRQGTDIREPPEQAQVGSRDTPVRSAGAPPVASPAPLQAEHAESCQQGNVCRVIAVTLFCRTPQQMAAILSQRPGPARKRVLTVLAASGDCRQVAQGETLQWTAPIAMVQPQGEPMAELVPGTLADGTAGFLLKDGVIARTGVAAR</sequence>
<proteinExistence type="predicted"/>
<feature type="signal peptide" evidence="2">
    <location>
        <begin position="1"/>
        <end position="27"/>
    </location>
</feature>
<evidence type="ECO:0000313" key="4">
    <source>
        <dbReference type="Proteomes" id="UP000002417"/>
    </source>
</evidence>
<feature type="chain" id="PRO_5002707885" description="TraB/GumN family protein" evidence="2">
    <location>
        <begin position="28"/>
        <end position="402"/>
    </location>
</feature>
<dbReference type="KEGG" id="xau:Xaut_2261"/>
<reference evidence="3 4" key="1">
    <citation type="submission" date="2007-07" db="EMBL/GenBank/DDBJ databases">
        <title>Complete sequence of chromosome of Xanthobacter autotrophicus Py2.</title>
        <authorList>
            <consortium name="US DOE Joint Genome Institute"/>
            <person name="Copeland A."/>
            <person name="Lucas S."/>
            <person name="Lapidus A."/>
            <person name="Barry K."/>
            <person name="Glavina del Rio T."/>
            <person name="Hammon N."/>
            <person name="Israni S."/>
            <person name="Dalin E."/>
            <person name="Tice H."/>
            <person name="Pitluck S."/>
            <person name="Sims D."/>
            <person name="Brettin T."/>
            <person name="Bruce D."/>
            <person name="Detter J.C."/>
            <person name="Han C."/>
            <person name="Tapia R."/>
            <person name="Brainard J."/>
            <person name="Schmutz J."/>
            <person name="Larimer F."/>
            <person name="Land M."/>
            <person name="Hauser L."/>
            <person name="Kyrpides N."/>
            <person name="Kim E."/>
            <person name="Ensigns S.A."/>
            <person name="Richardson P."/>
        </authorList>
    </citation>
    <scope>NUCLEOTIDE SEQUENCE [LARGE SCALE GENOMIC DNA]</scope>
    <source>
        <strain evidence="4">ATCC BAA-1158 / Py2</strain>
    </source>
</reference>
<protein>
    <recommendedName>
        <fullName evidence="5">TraB/GumN family protein</fullName>
    </recommendedName>
</protein>
<feature type="region of interest" description="Disordered" evidence="1">
    <location>
        <begin position="253"/>
        <end position="291"/>
    </location>
</feature>
<keyword evidence="2" id="KW-0732">Signal</keyword>
<feature type="compositionally biased region" description="Low complexity" evidence="1">
    <location>
        <begin position="279"/>
        <end position="291"/>
    </location>
</feature>
<dbReference type="AlphaFoldDB" id="A7IHL1"/>
<evidence type="ECO:0000256" key="2">
    <source>
        <dbReference type="SAM" id="SignalP"/>
    </source>
</evidence>
<dbReference type="Proteomes" id="UP000002417">
    <property type="component" value="Chromosome"/>
</dbReference>
<dbReference type="STRING" id="78245.Xaut_2261"/>
<dbReference type="EMBL" id="CP000781">
    <property type="protein sequence ID" value="ABS67504.1"/>
    <property type="molecule type" value="Genomic_DNA"/>
</dbReference>
<dbReference type="OrthoDB" id="9833002at2"/>
<evidence type="ECO:0008006" key="5">
    <source>
        <dbReference type="Google" id="ProtNLM"/>
    </source>
</evidence>
<name>A7IHL1_XANP2</name>